<dbReference type="InterPro" id="IPR015422">
    <property type="entry name" value="PyrdxlP-dep_Trfase_small"/>
</dbReference>
<comment type="similarity">
    <text evidence="1">In the C-terminal section; belongs to the class-I pyridoxal-phosphate-dependent aminotransferase family.</text>
</comment>
<dbReference type="Gene3D" id="1.10.10.10">
    <property type="entry name" value="Winged helix-like DNA-binding domain superfamily/Winged helix DNA-binding domain"/>
    <property type="match status" value="1"/>
</dbReference>
<evidence type="ECO:0000259" key="6">
    <source>
        <dbReference type="PROSITE" id="PS50949"/>
    </source>
</evidence>
<dbReference type="CDD" id="cd00609">
    <property type="entry name" value="AAT_like"/>
    <property type="match status" value="1"/>
</dbReference>
<dbReference type="EMBL" id="RBXO01000001">
    <property type="protein sequence ID" value="RKT54186.1"/>
    <property type="molecule type" value="Genomic_DNA"/>
</dbReference>
<dbReference type="RefSeq" id="WP_121005568.1">
    <property type="nucleotide sequence ID" value="NZ_RBXO01000001.1"/>
</dbReference>
<keyword evidence="2" id="KW-0663">Pyridoxal phosphate</keyword>
<organism evidence="7 8">
    <name type="scientific">Saccharothrix australiensis</name>
    <dbReference type="NCBI Taxonomy" id="2072"/>
    <lineage>
        <taxon>Bacteria</taxon>
        <taxon>Bacillati</taxon>
        <taxon>Actinomycetota</taxon>
        <taxon>Actinomycetes</taxon>
        <taxon>Pseudonocardiales</taxon>
        <taxon>Pseudonocardiaceae</taxon>
        <taxon>Saccharothrix</taxon>
    </lineage>
</organism>
<dbReference type="Pfam" id="PF00155">
    <property type="entry name" value="Aminotran_1_2"/>
    <property type="match status" value="1"/>
</dbReference>
<evidence type="ECO:0000313" key="8">
    <source>
        <dbReference type="Proteomes" id="UP000282084"/>
    </source>
</evidence>
<feature type="domain" description="HTH gntR-type" evidence="6">
    <location>
        <begin position="26"/>
        <end position="94"/>
    </location>
</feature>
<sequence length="464" mass="50718">MSGSGARRWSARALVAELGDWSTPDLPLYGQLADRISRIIDNGTIQHSDYLPPARSLASALALSRHTVEATYDALRAAGLVASQQGSGTWCTSARPPRRTPTRTFPRHYPALSEPALDLQVASLPAHPLVARSKTATCRFIKPHLDNHGYTRTGIDQLRSRIAEWFAEHHVPTSPDQIIVTSGATQGLLLACASLPPRAMVAVENPTCPMLLSTQRWHRLRLRALPSTEQSWEQVEQCSAGFVTPAYRNPSGWCLPEARAGELARAAKRAATLVVEDLALIDLRLDGPPPATVAARAPEGNVLSIGSMSKLCWAGMRLGWVRAPHSLVEALAELKGMLDLGTSVDVQLQAAWLLERRDVIAADRVRTLRERRDVLVEELRRELPDWTFDVPDGGVSLWAGLPEPVADEVVAAGRRRGLAVLSGKAFDVEGRDNRHLRLPFVQPPEVLRAAVRKLAKIVDARPAT</sequence>
<dbReference type="CDD" id="cd07377">
    <property type="entry name" value="WHTH_GntR"/>
    <property type="match status" value="1"/>
</dbReference>
<proteinExistence type="inferred from homology"/>
<reference evidence="7 8" key="1">
    <citation type="submission" date="2018-10" db="EMBL/GenBank/DDBJ databases">
        <title>Sequencing the genomes of 1000 actinobacteria strains.</title>
        <authorList>
            <person name="Klenk H.-P."/>
        </authorList>
    </citation>
    <scope>NUCLEOTIDE SEQUENCE [LARGE SCALE GENOMIC DNA]</scope>
    <source>
        <strain evidence="7 8">DSM 43800</strain>
    </source>
</reference>
<keyword evidence="8" id="KW-1185">Reference proteome</keyword>
<dbReference type="PANTHER" id="PTHR46577:SF1">
    <property type="entry name" value="HTH-TYPE TRANSCRIPTIONAL REGULATORY PROTEIN GABR"/>
    <property type="match status" value="1"/>
</dbReference>
<gene>
    <name evidence="7" type="ORF">C8E97_2800</name>
</gene>
<dbReference type="AlphaFoldDB" id="A0A495VXY6"/>
<name>A0A495VXY6_9PSEU</name>
<dbReference type="InterPro" id="IPR051446">
    <property type="entry name" value="HTH_trans_reg/aminotransferase"/>
</dbReference>
<dbReference type="Proteomes" id="UP000282084">
    <property type="component" value="Unassembled WGS sequence"/>
</dbReference>
<dbReference type="GO" id="GO:0003677">
    <property type="term" value="F:DNA binding"/>
    <property type="evidence" value="ECO:0007669"/>
    <property type="project" value="UniProtKB-KW"/>
</dbReference>
<dbReference type="InterPro" id="IPR036390">
    <property type="entry name" value="WH_DNA-bd_sf"/>
</dbReference>
<comment type="caution">
    <text evidence="7">The sequence shown here is derived from an EMBL/GenBank/DDBJ whole genome shotgun (WGS) entry which is preliminary data.</text>
</comment>
<dbReference type="SMART" id="SM00345">
    <property type="entry name" value="HTH_GNTR"/>
    <property type="match status" value="1"/>
</dbReference>
<dbReference type="InterPro" id="IPR000524">
    <property type="entry name" value="Tscrpt_reg_HTH_GntR"/>
</dbReference>
<keyword evidence="4 7" id="KW-0238">DNA-binding</keyword>
<dbReference type="InterPro" id="IPR015424">
    <property type="entry name" value="PyrdxlP-dep_Trfase"/>
</dbReference>
<evidence type="ECO:0000256" key="3">
    <source>
        <dbReference type="ARBA" id="ARBA00023015"/>
    </source>
</evidence>
<keyword evidence="5" id="KW-0804">Transcription</keyword>
<dbReference type="InterPro" id="IPR004839">
    <property type="entry name" value="Aminotransferase_I/II_large"/>
</dbReference>
<dbReference type="InterPro" id="IPR015421">
    <property type="entry name" value="PyrdxlP-dep_Trfase_major"/>
</dbReference>
<dbReference type="Gene3D" id="3.40.640.10">
    <property type="entry name" value="Type I PLP-dependent aspartate aminotransferase-like (Major domain)"/>
    <property type="match status" value="1"/>
</dbReference>
<evidence type="ECO:0000256" key="2">
    <source>
        <dbReference type="ARBA" id="ARBA00022898"/>
    </source>
</evidence>
<keyword evidence="3" id="KW-0805">Transcription regulation</keyword>
<dbReference type="Gene3D" id="3.90.1150.10">
    <property type="entry name" value="Aspartate Aminotransferase, domain 1"/>
    <property type="match status" value="1"/>
</dbReference>
<dbReference type="SUPFAM" id="SSF46785">
    <property type="entry name" value="Winged helix' DNA-binding domain"/>
    <property type="match status" value="1"/>
</dbReference>
<evidence type="ECO:0000313" key="7">
    <source>
        <dbReference type="EMBL" id="RKT54186.1"/>
    </source>
</evidence>
<dbReference type="SUPFAM" id="SSF53383">
    <property type="entry name" value="PLP-dependent transferases"/>
    <property type="match status" value="1"/>
</dbReference>
<evidence type="ECO:0000256" key="1">
    <source>
        <dbReference type="ARBA" id="ARBA00005384"/>
    </source>
</evidence>
<evidence type="ECO:0000256" key="4">
    <source>
        <dbReference type="ARBA" id="ARBA00023125"/>
    </source>
</evidence>
<dbReference type="OrthoDB" id="199743at2"/>
<dbReference type="PROSITE" id="PS50949">
    <property type="entry name" value="HTH_GNTR"/>
    <property type="match status" value="1"/>
</dbReference>
<protein>
    <submittedName>
        <fullName evidence="7">DNA-binding transcriptional MocR family regulator</fullName>
    </submittedName>
</protein>
<evidence type="ECO:0000256" key="5">
    <source>
        <dbReference type="ARBA" id="ARBA00023163"/>
    </source>
</evidence>
<dbReference type="Pfam" id="PF00392">
    <property type="entry name" value="GntR"/>
    <property type="match status" value="1"/>
</dbReference>
<dbReference type="GO" id="GO:0030170">
    <property type="term" value="F:pyridoxal phosphate binding"/>
    <property type="evidence" value="ECO:0007669"/>
    <property type="project" value="InterPro"/>
</dbReference>
<dbReference type="GO" id="GO:0003700">
    <property type="term" value="F:DNA-binding transcription factor activity"/>
    <property type="evidence" value="ECO:0007669"/>
    <property type="project" value="InterPro"/>
</dbReference>
<dbReference type="PANTHER" id="PTHR46577">
    <property type="entry name" value="HTH-TYPE TRANSCRIPTIONAL REGULATORY PROTEIN GABR"/>
    <property type="match status" value="1"/>
</dbReference>
<accession>A0A495VXY6</accession>
<dbReference type="InterPro" id="IPR036388">
    <property type="entry name" value="WH-like_DNA-bd_sf"/>
</dbReference>